<organism evidence="2 3">
    <name type="scientific">Saprolegnia diclina (strain VS20)</name>
    <dbReference type="NCBI Taxonomy" id="1156394"/>
    <lineage>
        <taxon>Eukaryota</taxon>
        <taxon>Sar</taxon>
        <taxon>Stramenopiles</taxon>
        <taxon>Oomycota</taxon>
        <taxon>Saprolegniomycetes</taxon>
        <taxon>Saprolegniales</taxon>
        <taxon>Saprolegniaceae</taxon>
        <taxon>Saprolegnia</taxon>
    </lineage>
</organism>
<evidence type="ECO:0000256" key="1">
    <source>
        <dbReference type="SAM" id="MobiDB-lite"/>
    </source>
</evidence>
<dbReference type="VEuPathDB" id="FungiDB:SDRG_13378"/>
<proteinExistence type="predicted"/>
<evidence type="ECO:0000313" key="3">
    <source>
        <dbReference type="Proteomes" id="UP000030762"/>
    </source>
</evidence>
<dbReference type="EMBL" id="JH767190">
    <property type="protein sequence ID" value="EQC28868.1"/>
    <property type="molecule type" value="Genomic_DNA"/>
</dbReference>
<keyword evidence="3" id="KW-1185">Reference proteome</keyword>
<dbReference type="OrthoDB" id="10611571at2759"/>
<feature type="region of interest" description="Disordered" evidence="1">
    <location>
        <begin position="267"/>
        <end position="301"/>
    </location>
</feature>
<reference evidence="2 3" key="1">
    <citation type="submission" date="2012-04" db="EMBL/GenBank/DDBJ databases">
        <title>The Genome Sequence of Saprolegnia declina VS20.</title>
        <authorList>
            <consortium name="The Broad Institute Genome Sequencing Platform"/>
            <person name="Russ C."/>
            <person name="Nusbaum C."/>
            <person name="Tyler B."/>
            <person name="van West P."/>
            <person name="Dieguez-Uribeondo J."/>
            <person name="de Bruijn I."/>
            <person name="Tripathy S."/>
            <person name="Jiang R."/>
            <person name="Young S.K."/>
            <person name="Zeng Q."/>
            <person name="Gargeya S."/>
            <person name="Fitzgerald M."/>
            <person name="Haas B."/>
            <person name="Abouelleil A."/>
            <person name="Alvarado L."/>
            <person name="Arachchi H.M."/>
            <person name="Berlin A."/>
            <person name="Chapman S.B."/>
            <person name="Goldberg J."/>
            <person name="Griggs A."/>
            <person name="Gujja S."/>
            <person name="Hansen M."/>
            <person name="Howarth C."/>
            <person name="Imamovic A."/>
            <person name="Larimer J."/>
            <person name="McCowen C."/>
            <person name="Montmayeur A."/>
            <person name="Murphy C."/>
            <person name="Neiman D."/>
            <person name="Pearson M."/>
            <person name="Priest M."/>
            <person name="Roberts A."/>
            <person name="Saif S."/>
            <person name="Shea T."/>
            <person name="Sisk P."/>
            <person name="Sykes S."/>
            <person name="Wortman J."/>
            <person name="Nusbaum C."/>
            <person name="Birren B."/>
        </authorList>
    </citation>
    <scope>NUCLEOTIDE SEQUENCE [LARGE SCALE GENOMIC DNA]</scope>
    <source>
        <strain evidence="2 3">VS20</strain>
    </source>
</reference>
<gene>
    <name evidence="2" type="ORF">SDRG_13378</name>
</gene>
<dbReference type="InParanoid" id="T0R9R4"/>
<dbReference type="AlphaFoldDB" id="T0R9R4"/>
<sequence>MADQHAGLGLMAEATMSQQKLRSLNPALQSSNGSQSFLVPAPMPPYIDVTTKESLMSAIQTLQPLLTKQAVSAYPSHILDLAVQCIAALPAETSAVVAEVQKLRYVLANQVQINMAPSMMPMYAPVPSYASAPITSKPPPHSQNWVTYPTRPSEMPMAGYATMGHTGHPTATNAGFGTDNMPRPSVPYGMARTTNPSSTEGMTAMTQTSTMASPSELPLRDAARSHVGMDQVVSFTSSTQASGPEATLPLHTTLTTSTTALSDLPRSMASTSKDWDQPASFGSSASGIQSMAAITPASTAT</sequence>
<dbReference type="GeneID" id="19954105"/>
<accession>T0R9R4</accession>
<feature type="compositionally biased region" description="Polar residues" evidence="1">
    <location>
        <begin position="280"/>
        <end position="289"/>
    </location>
</feature>
<evidence type="ECO:0000313" key="2">
    <source>
        <dbReference type="EMBL" id="EQC28868.1"/>
    </source>
</evidence>
<protein>
    <submittedName>
        <fullName evidence="2">Uncharacterized protein</fullName>
    </submittedName>
</protein>
<dbReference type="RefSeq" id="XP_008617685.1">
    <property type="nucleotide sequence ID" value="XM_008619463.1"/>
</dbReference>
<dbReference type="Proteomes" id="UP000030762">
    <property type="component" value="Unassembled WGS sequence"/>
</dbReference>
<name>T0R9R4_SAPDV</name>